<feature type="compositionally biased region" description="Acidic residues" evidence="1">
    <location>
        <begin position="88"/>
        <end position="102"/>
    </location>
</feature>
<name>A0A3G5AAJ1_9VIRU</name>
<proteinExistence type="predicted"/>
<accession>A0A3G5AAJ1</accession>
<evidence type="ECO:0000313" key="2">
    <source>
        <dbReference type="EMBL" id="AYV83554.1"/>
    </source>
</evidence>
<protein>
    <submittedName>
        <fullName evidence="2">Uncharacterized protein</fullName>
    </submittedName>
</protein>
<gene>
    <name evidence="2" type="ORF">Hyperionvirus8_38</name>
</gene>
<sequence length="217" mass="25406">MNNILLGDHVCTVDKCGNIYFALKSDPSKLYDITVTKDNLIVCDRYVEEQKGDAEPDTEEIIVGELKPFDEDEKTLRQKIIKQKREEDETADDSDKDDETNEDIQKKYFPEDLEYNEYIDIRKTKEPYFVFSMVDDLSEMIVNRESVPALYETIIYEGDFEKNSPILKTTLINDLPLYRLCIYTSGDIKFRAIGSRDNIYKLDQMELKPIQLLHKCQ</sequence>
<organism evidence="2">
    <name type="scientific">Hyperionvirus sp</name>
    <dbReference type="NCBI Taxonomy" id="2487770"/>
    <lineage>
        <taxon>Viruses</taxon>
        <taxon>Varidnaviria</taxon>
        <taxon>Bamfordvirae</taxon>
        <taxon>Nucleocytoviricota</taxon>
        <taxon>Megaviricetes</taxon>
        <taxon>Imitervirales</taxon>
        <taxon>Mimiviridae</taxon>
        <taxon>Klosneuvirinae</taxon>
    </lineage>
</organism>
<dbReference type="EMBL" id="MK072390">
    <property type="protein sequence ID" value="AYV83554.1"/>
    <property type="molecule type" value="Genomic_DNA"/>
</dbReference>
<feature type="region of interest" description="Disordered" evidence="1">
    <location>
        <begin position="81"/>
        <end position="105"/>
    </location>
</feature>
<reference evidence="2" key="1">
    <citation type="submission" date="2018-10" db="EMBL/GenBank/DDBJ databases">
        <title>Hidden diversity of soil giant viruses.</title>
        <authorList>
            <person name="Schulz F."/>
            <person name="Alteio L."/>
            <person name="Goudeau D."/>
            <person name="Ryan E.M."/>
            <person name="Malmstrom R.R."/>
            <person name="Blanchard J."/>
            <person name="Woyke T."/>
        </authorList>
    </citation>
    <scope>NUCLEOTIDE SEQUENCE</scope>
    <source>
        <strain evidence="2">HYV1</strain>
    </source>
</reference>
<evidence type="ECO:0000256" key="1">
    <source>
        <dbReference type="SAM" id="MobiDB-lite"/>
    </source>
</evidence>